<name>A0A4R0HQ35_9ENTR</name>
<gene>
    <name evidence="1" type="ORF">E0L21_07895</name>
</gene>
<dbReference type="RefSeq" id="WP_131408296.1">
    <property type="nucleotide sequence ID" value="NZ_SJOP01000006.1"/>
</dbReference>
<evidence type="ECO:0000313" key="1">
    <source>
        <dbReference type="EMBL" id="TCC12558.1"/>
    </source>
</evidence>
<protein>
    <submittedName>
        <fullName evidence="1">DUF4440 domain-containing protein</fullName>
    </submittedName>
</protein>
<sequence length="121" mass="13608">MKPYISEIMEAHIAIENWLSQGEGELEALMARFAENFSMVTLSGTSLDYAALAGFFQEQRGGRAGLKIVVDNIEPLAEWDAGAVISYRETQGEHVRWSTVVFQLQQGRVLWRHLHETAQAT</sequence>
<dbReference type="PIRSF" id="PIRSF029394">
    <property type="entry name" value="UCP029394"/>
    <property type="match status" value="1"/>
</dbReference>
<dbReference type="AlphaFoldDB" id="A0A4R0HQ35"/>
<proteinExistence type="predicted"/>
<accession>A0A4R0HQ35</accession>
<dbReference type="Proteomes" id="UP000291793">
    <property type="component" value="Unassembled WGS sequence"/>
</dbReference>
<comment type="caution">
    <text evidence="1">The sequence shown here is derived from an EMBL/GenBank/DDBJ whole genome shotgun (WGS) entry which is preliminary data.</text>
</comment>
<dbReference type="OrthoDB" id="8912060at2"/>
<dbReference type="InterPro" id="IPR016918">
    <property type="entry name" value="UCP029394"/>
</dbReference>
<evidence type="ECO:0000313" key="2">
    <source>
        <dbReference type="Proteomes" id="UP000291793"/>
    </source>
</evidence>
<dbReference type="EMBL" id="SJOP01000006">
    <property type="protein sequence ID" value="TCC12558.1"/>
    <property type="molecule type" value="Genomic_DNA"/>
</dbReference>
<keyword evidence="2" id="KW-1185">Reference proteome</keyword>
<dbReference type="InterPro" id="IPR032710">
    <property type="entry name" value="NTF2-like_dom_sf"/>
</dbReference>
<dbReference type="Gene3D" id="3.10.450.50">
    <property type="match status" value="1"/>
</dbReference>
<dbReference type="SUPFAM" id="SSF54427">
    <property type="entry name" value="NTF2-like"/>
    <property type="match status" value="1"/>
</dbReference>
<organism evidence="1 2">
    <name type="scientific">Kosakonia quasisacchari</name>
    <dbReference type="NCBI Taxonomy" id="2529380"/>
    <lineage>
        <taxon>Bacteria</taxon>
        <taxon>Pseudomonadati</taxon>
        <taxon>Pseudomonadota</taxon>
        <taxon>Gammaproteobacteria</taxon>
        <taxon>Enterobacterales</taxon>
        <taxon>Enterobacteriaceae</taxon>
        <taxon>Kosakonia</taxon>
    </lineage>
</organism>
<reference evidence="1 2" key="1">
    <citation type="submission" date="2019-02" db="EMBL/GenBank/DDBJ databases">
        <title>The draft genome of Kosakonia quasisacchari strain WCHKQ120001.</title>
        <authorList>
            <person name="Wang C."/>
            <person name="Feng Y."/>
            <person name="Zong Z."/>
        </authorList>
    </citation>
    <scope>NUCLEOTIDE SEQUENCE [LARGE SCALE GENOMIC DNA]</scope>
    <source>
        <strain evidence="1 2">WCHKQ120001</strain>
    </source>
</reference>